<protein>
    <submittedName>
        <fullName evidence="1">Uncharacterized protein</fullName>
    </submittedName>
</protein>
<accession>A0A385EG23</accession>
<dbReference type="Proteomes" id="UP000259683">
    <property type="component" value="Segment"/>
</dbReference>
<evidence type="ECO:0000313" key="1">
    <source>
        <dbReference type="EMBL" id="AXQ69808.1"/>
    </source>
</evidence>
<name>A0A385EG23_9CAUD</name>
<sequence length="44" mass="4942">MPPPRKNPKHQIPPPEVFYADLISAGIVKVVRRPGKAPLIIWLT</sequence>
<keyword evidence="2" id="KW-1185">Reference proteome</keyword>
<dbReference type="EMBL" id="MH588547">
    <property type="protein sequence ID" value="AXQ69808.1"/>
    <property type="molecule type" value="Genomic_DNA"/>
</dbReference>
<reference evidence="1" key="1">
    <citation type="submission" date="2018-07" db="EMBL/GenBank/DDBJ databases">
        <authorList>
            <person name="Wilson K.M."/>
            <person name="Ely B."/>
        </authorList>
    </citation>
    <scope>NUCLEOTIDE SEQUENCE</scope>
</reference>
<proteinExistence type="predicted"/>
<reference evidence="1" key="2">
    <citation type="submission" date="2021-07" db="EMBL/GenBank/DDBJ databases">
        <title>Giant CbK-like Caulobacter bacteriophages have genetically divergent genomes.</title>
        <authorList>
            <person name="Wilson K."/>
            <person name="Ely B."/>
        </authorList>
    </citation>
    <scope>NUCLEOTIDE SEQUENCE</scope>
</reference>
<organism evidence="1 2">
    <name type="scientific">Caulobacter phage CcrSC</name>
    <dbReference type="NCBI Taxonomy" id="2283272"/>
    <lineage>
        <taxon>Viruses</taxon>
        <taxon>Duplodnaviria</taxon>
        <taxon>Heunggongvirae</taxon>
        <taxon>Uroviricota</taxon>
        <taxon>Caudoviricetes</taxon>
        <taxon>Jeanschmidtviridae</taxon>
        <taxon>Bertelyvirus</taxon>
        <taxon>Bertelyvirus SC</taxon>
    </lineage>
</organism>
<evidence type="ECO:0000313" key="2">
    <source>
        <dbReference type="Proteomes" id="UP000259683"/>
    </source>
</evidence>
<gene>
    <name evidence="1" type="ORF">CcrSC_gp226c</name>
</gene>